<reference evidence="3 4" key="1">
    <citation type="submission" date="2018-10" db="EMBL/GenBank/DDBJ databases">
        <title>Natronolimnobius sp. XQ-INN 246 isolated from Inner Mongolia Autonomous Region of China.</title>
        <authorList>
            <person name="Xue Q."/>
        </authorList>
    </citation>
    <scope>NUCLEOTIDE SEQUENCE [LARGE SCALE GENOMIC DNA]</scope>
    <source>
        <strain evidence="3 4">XQ-INN 246</strain>
    </source>
</reference>
<dbReference type="Proteomes" id="UP000318864">
    <property type="component" value="Unassembled WGS sequence"/>
</dbReference>
<evidence type="ECO:0000313" key="3">
    <source>
        <dbReference type="EMBL" id="THE63715.1"/>
    </source>
</evidence>
<name>A0A4S3TL76_9EURY</name>
<keyword evidence="4" id="KW-1185">Reference proteome</keyword>
<dbReference type="OrthoDB" id="193284at2157"/>
<feature type="domain" description="AMP-binding enzyme C-terminal" evidence="2">
    <location>
        <begin position="481"/>
        <end position="554"/>
    </location>
</feature>
<evidence type="ECO:0008006" key="5">
    <source>
        <dbReference type="Google" id="ProtNLM"/>
    </source>
</evidence>
<dbReference type="InterPro" id="IPR042099">
    <property type="entry name" value="ANL_N_sf"/>
</dbReference>
<dbReference type="PANTHER" id="PTHR43767">
    <property type="entry name" value="LONG-CHAIN-FATTY-ACID--COA LIGASE"/>
    <property type="match status" value="1"/>
</dbReference>
<evidence type="ECO:0000259" key="2">
    <source>
        <dbReference type="Pfam" id="PF13193"/>
    </source>
</evidence>
<dbReference type="EMBL" id="RBZW01000058">
    <property type="protein sequence ID" value="THE63715.1"/>
    <property type="molecule type" value="Genomic_DNA"/>
</dbReference>
<dbReference type="Gene3D" id="3.30.300.30">
    <property type="match status" value="1"/>
</dbReference>
<accession>A0A4S3TL76</accession>
<dbReference type="InterPro" id="IPR000873">
    <property type="entry name" value="AMP-dep_synth/lig_dom"/>
</dbReference>
<comment type="caution">
    <text evidence="3">The sequence shown here is derived from an EMBL/GenBank/DDBJ whole genome shotgun (WGS) entry which is preliminary data.</text>
</comment>
<dbReference type="AlphaFoldDB" id="A0A4S3TL76"/>
<evidence type="ECO:0000313" key="4">
    <source>
        <dbReference type="Proteomes" id="UP000318864"/>
    </source>
</evidence>
<evidence type="ECO:0000259" key="1">
    <source>
        <dbReference type="Pfam" id="PF00501"/>
    </source>
</evidence>
<dbReference type="Pfam" id="PF00501">
    <property type="entry name" value="AMP-binding"/>
    <property type="match status" value="1"/>
</dbReference>
<feature type="domain" description="AMP-dependent synthetase/ligase" evidence="1">
    <location>
        <begin position="36"/>
        <end position="430"/>
    </location>
</feature>
<dbReference type="InterPro" id="IPR045851">
    <property type="entry name" value="AMP-bd_C_sf"/>
</dbReference>
<sequence length="569" mass="62703">MDTAEFRVERDAWPDDVLPREPTFPLEGAPVHEHLREQGRDQGTEPALTFYGHTLSWSELDDHVDRFATVLYERGHRPGDICALYLQNCPQFWIAYHGAQRAGLTVAPLNPQLRDVVLEYLLEDNEASAIVAHTNLLENVESVAAETALEDGFAVQYRTYADVANARLPVHEVVAGEKPIPDWEGSNPGNLTLRPFADAVTAVDPRRDLPEPSPEDRALLQYTGGTSGMPKACVHSHWNVTYKAVIRNQGPDRDEVQLAVMPVFHVAGKLGTVDGQAVSGNHVVILPRYTPEAMLAAIDAYDVTSTWIAVPMIEEILESDRLEEYDLTSLSATSDAMTCTSFGTNITAALSDRWEVITGARLKEGGYGLSETHTGDVNTAGIERVEPGFVGQPTYGVEVEIRDFETNEVLPVGEEGEIVLYTPSMMAGYHDRPAATNEVLEADGALHTGDVGRLTEEGFLYFLGRRKDTLKVSGHTLSPREVEYAIEESGLVQDALVVGRPHESRGHVPEAHVIPADGVTEDAVLSWADEHLAEFKRPRSVVLVDELPRTSVGKVDRKTYRERLPNDYA</sequence>
<dbReference type="PROSITE" id="PS00455">
    <property type="entry name" value="AMP_BINDING"/>
    <property type="match status" value="1"/>
</dbReference>
<dbReference type="SUPFAM" id="SSF56801">
    <property type="entry name" value="Acetyl-CoA synthetase-like"/>
    <property type="match status" value="1"/>
</dbReference>
<dbReference type="InterPro" id="IPR025110">
    <property type="entry name" value="AMP-bd_C"/>
</dbReference>
<dbReference type="PANTHER" id="PTHR43767:SF1">
    <property type="entry name" value="NONRIBOSOMAL PEPTIDE SYNTHASE PES1 (EUROFUNG)-RELATED"/>
    <property type="match status" value="1"/>
</dbReference>
<protein>
    <recommendedName>
        <fullName evidence="5">AMP-dependent synthetase</fullName>
    </recommendedName>
</protein>
<dbReference type="GO" id="GO:0016878">
    <property type="term" value="F:acid-thiol ligase activity"/>
    <property type="evidence" value="ECO:0007669"/>
    <property type="project" value="UniProtKB-ARBA"/>
</dbReference>
<dbReference type="InterPro" id="IPR050237">
    <property type="entry name" value="ATP-dep_AMP-bd_enzyme"/>
</dbReference>
<dbReference type="RefSeq" id="WP_141466066.1">
    <property type="nucleotide sequence ID" value="NZ_RBZW01000058.1"/>
</dbReference>
<gene>
    <name evidence="3" type="ORF">D8Y22_18080</name>
</gene>
<proteinExistence type="predicted"/>
<dbReference type="Gene3D" id="3.40.50.12780">
    <property type="entry name" value="N-terminal domain of ligase-like"/>
    <property type="match status" value="1"/>
</dbReference>
<organism evidence="3 4">
    <name type="scientific">Salinadaptatus halalkaliphilus</name>
    <dbReference type="NCBI Taxonomy" id="2419781"/>
    <lineage>
        <taxon>Archaea</taxon>
        <taxon>Methanobacteriati</taxon>
        <taxon>Methanobacteriota</taxon>
        <taxon>Stenosarchaea group</taxon>
        <taxon>Halobacteria</taxon>
        <taxon>Halobacteriales</taxon>
        <taxon>Natrialbaceae</taxon>
        <taxon>Salinadaptatus</taxon>
    </lineage>
</organism>
<dbReference type="Pfam" id="PF13193">
    <property type="entry name" value="AMP-binding_C"/>
    <property type="match status" value="1"/>
</dbReference>
<dbReference type="InterPro" id="IPR020845">
    <property type="entry name" value="AMP-binding_CS"/>
</dbReference>